<dbReference type="KEGG" id="dmm:dnm_098470"/>
<gene>
    <name evidence="1" type="primary">cas8a1</name>
    <name evidence="1" type="ORF">dnm_098470</name>
</gene>
<dbReference type="AlphaFoldDB" id="A0A975BXY5"/>
<dbReference type="NCBIfam" id="TIGR01908">
    <property type="entry name" value="cas_CXXC_CXXC"/>
    <property type="match status" value="1"/>
</dbReference>
<keyword evidence="2" id="KW-1185">Reference proteome</keyword>
<protein>
    <submittedName>
        <fullName evidence="1">CRISPR-associated protein Cas8b1/Cst1, subtype I-B/TNEAP</fullName>
    </submittedName>
</protein>
<reference evidence="1" key="1">
    <citation type="journal article" date="2021" name="Microb. Physiol.">
        <title>Proteogenomic Insights into the Physiology of Marine, Sulfate-Reducing, Filamentous Desulfonema limicola and Desulfonema magnum.</title>
        <authorList>
            <person name="Schnaars V."/>
            <person name="Wohlbrand L."/>
            <person name="Scheve S."/>
            <person name="Hinrichs C."/>
            <person name="Reinhardt R."/>
            <person name="Rabus R."/>
        </authorList>
    </citation>
    <scope>NUCLEOTIDE SEQUENCE</scope>
    <source>
        <strain evidence="1">4be13</strain>
    </source>
</reference>
<proteinExistence type="predicted"/>
<organism evidence="1 2">
    <name type="scientific">Desulfonema magnum</name>
    <dbReference type="NCBI Taxonomy" id="45655"/>
    <lineage>
        <taxon>Bacteria</taxon>
        <taxon>Pseudomonadati</taxon>
        <taxon>Thermodesulfobacteriota</taxon>
        <taxon>Desulfobacteria</taxon>
        <taxon>Desulfobacterales</taxon>
        <taxon>Desulfococcaceae</taxon>
        <taxon>Desulfonema</taxon>
    </lineage>
</organism>
<dbReference type="InterPro" id="IPR010180">
    <property type="entry name" value="CRISPR-assoc_prot_CXXC-CXXC"/>
</dbReference>
<sequence>MEQATLNFVTGKADKIPVPIKTEFTGDPFVDMGALVMDTLPFDTVEEKIRFATDVYVDRWGGKIHSVFLHSKITTIHATGKPERQRKDSLAYYLGILRNENAVAEGYCRICAHKGPLFPGGRGNYPLVGSGDFINFHHFHEAGLLLCGECLIKLFFLPLGIVECGDKLMILQPDDAYSKALWQADYIQENLDKISRGSSKGMLKANLLNPQNALFNLAGRLIEKFDLLEKTAKAIRLVYFSNFGAKANMEFHDLPNYIFSFLKRVCQPDLKTSWTGFVKTYYRFRKSVHFDEEKGEWVEKKKKEMIQLNHEEYSGTNRNTIYERLLSGKTISGYLCRRHKKATFPIMIAITYMKEVRNMRQEQIDLIRSIADKIIGLSQKEENFKKFITPIEGAAKAYELRAAILKCVKAHHQNGEPEPFIRLREYVEYLFPDGQYWSEVRDLLLICLYEKLHELRIDSAEVSTEDIAEPEKDAVDMFNG</sequence>
<accession>A0A975BXY5</accession>
<evidence type="ECO:0000313" key="2">
    <source>
        <dbReference type="Proteomes" id="UP000663722"/>
    </source>
</evidence>
<name>A0A975BXY5_9BACT</name>
<dbReference type="Proteomes" id="UP000663722">
    <property type="component" value="Chromosome"/>
</dbReference>
<evidence type="ECO:0000313" key="1">
    <source>
        <dbReference type="EMBL" id="QTA93743.1"/>
    </source>
</evidence>
<dbReference type="RefSeq" id="WP_207680550.1">
    <property type="nucleotide sequence ID" value="NZ_CP061800.1"/>
</dbReference>
<dbReference type="EMBL" id="CP061800">
    <property type="protein sequence ID" value="QTA93743.1"/>
    <property type="molecule type" value="Genomic_DNA"/>
</dbReference>